<evidence type="ECO:0000313" key="4">
    <source>
        <dbReference type="Proteomes" id="UP000323258"/>
    </source>
</evidence>
<gene>
    <name evidence="3" type="ORF">FY036_18160</name>
</gene>
<reference evidence="3 4" key="2">
    <citation type="submission" date="2019-09" db="EMBL/GenBank/DDBJ databases">
        <title>Mesorhizobium sp. MaA-C15 isolated from Microcystis aeruginosa.</title>
        <authorList>
            <person name="Jeong S.E."/>
            <person name="Jin H.M."/>
            <person name="Jeon C.O."/>
        </authorList>
    </citation>
    <scope>NUCLEOTIDE SEQUENCE [LARGE SCALE GENOMIC DNA]</scope>
    <source>
        <strain evidence="3 4">MaA-C15</strain>
    </source>
</reference>
<evidence type="ECO:0000313" key="3">
    <source>
        <dbReference type="EMBL" id="TYR30635.1"/>
    </source>
</evidence>
<dbReference type="EMBL" id="VSZS01000066">
    <property type="protein sequence ID" value="TYR30635.1"/>
    <property type="molecule type" value="Genomic_DNA"/>
</dbReference>
<dbReference type="PANTHER" id="PTHR48125:SF12">
    <property type="entry name" value="AT HOOK TRANSCRIPTION FACTOR FAMILY-RELATED"/>
    <property type="match status" value="1"/>
</dbReference>
<feature type="region of interest" description="Disordered" evidence="1">
    <location>
        <begin position="559"/>
        <end position="586"/>
    </location>
</feature>
<dbReference type="Gene3D" id="1.25.40.10">
    <property type="entry name" value="Tetratricopeptide repeat domain"/>
    <property type="match status" value="2"/>
</dbReference>
<evidence type="ECO:0000256" key="2">
    <source>
        <dbReference type="SAM" id="SignalP"/>
    </source>
</evidence>
<comment type="caution">
    <text evidence="3">The sequence shown here is derived from an EMBL/GenBank/DDBJ whole genome shotgun (WGS) entry which is preliminary data.</text>
</comment>
<keyword evidence="2" id="KW-0732">Signal</keyword>
<feature type="region of interest" description="Disordered" evidence="1">
    <location>
        <begin position="37"/>
        <end position="83"/>
    </location>
</feature>
<keyword evidence="4" id="KW-1185">Reference proteome</keyword>
<sequence length="740" mass="79809">MPVTTRWLAASGSVCLVSLALAAPAMAQASTHWRIEDPAVSGEVTGTGAPHRLDEAPSAEEQMPPQLAQAPAAEATPQAAPTPANVDETALRFFARQGDTRRLEIEIARLRALYPDWTPPADPLAVPVNVDEQLEAVWELYSQGRLAEARQAIAQRQGDEQGWQPPADLLDRLALAEARERLINASEIDQYETVIRLGSENPQLLTCGEVDVLWRVAEAFARTERLARAQDAYRYILTSCDNAQERRATLQNASQLLDQPMLDELLALERFDDAGTGEFAPVRDDLARNAVARGGEDATATVPAEQLARVDRLASEGRAASDARLLGWYYLQRENYVEAEKWFRMARESEDSADASEGLALALMARGQHAEAEEIIYPWRGETEDTRNVYLGAAANLLGTEPRPTLAAEVLTRIVAEVAAARDVAAARQLGWYARAWEQHETAGQWFSTALGWNPDDEPSAYGLALTRHLLGDAAGLADIKRIWAGRSDRIQQVGLAVTEPAPAVPTTPAPPVQQRSSAPAAAPAAMPQTGIAASAYAPTSPIAPNVAPQAAPATATLAPATNTPTQPTRRSSCGAGSASPGPEASLQQGWCLMDANRPVEAARAFEIALQASSERIRRDAAWGQSLAYLRSELVDEAAVAAVAAPQTPARANELQTAILAQRAAGAFERGRYVETLLALDQRAQIAPERIDLMVLRGYAYLRLNRTGDARRVFRAVAGTGDREGLRGLAAVEAELQQTR</sequence>
<evidence type="ECO:0000256" key="1">
    <source>
        <dbReference type="SAM" id="MobiDB-lite"/>
    </source>
</evidence>
<feature type="compositionally biased region" description="Low complexity" evidence="1">
    <location>
        <begin position="59"/>
        <end position="83"/>
    </location>
</feature>
<feature type="compositionally biased region" description="Low complexity" evidence="1">
    <location>
        <begin position="513"/>
        <end position="526"/>
    </location>
</feature>
<name>A0A5D4GTN5_9HYPH</name>
<dbReference type="Proteomes" id="UP000323258">
    <property type="component" value="Unassembled WGS sequence"/>
</dbReference>
<dbReference type="InterPro" id="IPR011990">
    <property type="entry name" value="TPR-like_helical_dom_sf"/>
</dbReference>
<accession>A0A5D4GTN5</accession>
<feature type="chain" id="PRO_5022856028" evidence="2">
    <location>
        <begin position="28"/>
        <end position="740"/>
    </location>
</feature>
<dbReference type="SUPFAM" id="SSF48452">
    <property type="entry name" value="TPR-like"/>
    <property type="match status" value="2"/>
</dbReference>
<dbReference type="AlphaFoldDB" id="A0A5D4GTN5"/>
<dbReference type="PANTHER" id="PTHR48125">
    <property type="entry name" value="LP07818P1"/>
    <property type="match status" value="1"/>
</dbReference>
<organism evidence="3 4">
    <name type="scientific">Neoaquamicrobium microcysteis</name>
    <dbReference type="NCBI Taxonomy" id="2682781"/>
    <lineage>
        <taxon>Bacteria</taxon>
        <taxon>Pseudomonadati</taxon>
        <taxon>Pseudomonadota</taxon>
        <taxon>Alphaproteobacteria</taxon>
        <taxon>Hyphomicrobiales</taxon>
        <taxon>Phyllobacteriaceae</taxon>
        <taxon>Neoaquamicrobium</taxon>
    </lineage>
</organism>
<proteinExistence type="predicted"/>
<reference evidence="3 4" key="1">
    <citation type="submission" date="2019-08" db="EMBL/GenBank/DDBJ databases">
        <authorList>
            <person name="Seo Y.L."/>
        </authorList>
    </citation>
    <scope>NUCLEOTIDE SEQUENCE [LARGE SCALE GENOMIC DNA]</scope>
    <source>
        <strain evidence="3 4">MaA-C15</strain>
    </source>
</reference>
<dbReference type="OrthoDB" id="7324591at2"/>
<feature type="signal peptide" evidence="2">
    <location>
        <begin position="1"/>
        <end position="27"/>
    </location>
</feature>
<protein>
    <submittedName>
        <fullName evidence="3">Cellulose synthase</fullName>
    </submittedName>
</protein>
<dbReference type="RefSeq" id="WP_148916171.1">
    <property type="nucleotide sequence ID" value="NZ_VSZS01000066.1"/>
</dbReference>
<feature type="compositionally biased region" description="Pro residues" evidence="1">
    <location>
        <begin position="503"/>
        <end position="512"/>
    </location>
</feature>
<feature type="region of interest" description="Disordered" evidence="1">
    <location>
        <begin position="502"/>
        <end position="526"/>
    </location>
</feature>